<evidence type="ECO:0000256" key="6">
    <source>
        <dbReference type="ARBA" id="ARBA00038073"/>
    </source>
</evidence>
<keyword evidence="10" id="KW-0472">Membrane</keyword>
<keyword evidence="5" id="KW-0687">Ribonucleoprotein</keyword>
<comment type="subcellular location">
    <subcellularLocation>
        <location evidence="1">Mitochondrion</location>
    </subcellularLocation>
</comment>
<comment type="caution">
    <text evidence="12">The sequence shown here is derived from an EMBL/GenBank/DDBJ whole genome shotgun (WGS) entry which is preliminary data.</text>
</comment>
<dbReference type="AlphaFoldDB" id="A0A103XJU7"/>
<evidence type="ECO:0000256" key="7">
    <source>
        <dbReference type="ARBA" id="ARBA00039448"/>
    </source>
</evidence>
<dbReference type="Gene3D" id="3.10.450.240">
    <property type="match status" value="1"/>
</dbReference>
<dbReference type="InterPro" id="IPR007379">
    <property type="entry name" value="Tim44-like_dom"/>
</dbReference>
<dbReference type="PANTHER" id="PTHR28554:SF1">
    <property type="entry name" value="LARGE RIBOSOMAL SUBUNIT PROTEIN ML45"/>
    <property type="match status" value="1"/>
</dbReference>
<dbReference type="STRING" id="59895.A0A103XJU7"/>
<keyword evidence="3" id="KW-0689">Ribosomal protein</keyword>
<dbReference type="EMBL" id="LEKV01004862">
    <property type="protein sequence ID" value="KVH92076.1"/>
    <property type="molecule type" value="Genomic_DNA"/>
</dbReference>
<accession>A0A103XJU7</accession>
<feature type="domain" description="Tim44-like" evidence="11">
    <location>
        <begin position="203"/>
        <end position="362"/>
    </location>
</feature>
<dbReference type="GO" id="GO:0005739">
    <property type="term" value="C:mitochondrion"/>
    <property type="evidence" value="ECO:0007669"/>
    <property type="project" value="UniProtKB-SubCell"/>
</dbReference>
<evidence type="ECO:0000259" key="11">
    <source>
        <dbReference type="SMART" id="SM00978"/>
    </source>
</evidence>
<evidence type="ECO:0000313" key="12">
    <source>
        <dbReference type="EMBL" id="KVH92076.1"/>
    </source>
</evidence>
<feature type="transmembrane region" description="Helical" evidence="10">
    <location>
        <begin position="229"/>
        <end position="249"/>
    </location>
</feature>
<dbReference type="Gramene" id="KVH92076">
    <property type="protein sequence ID" value="KVH92076"/>
    <property type="gene ID" value="Ccrd_005893"/>
</dbReference>
<dbReference type="SUPFAM" id="SSF54427">
    <property type="entry name" value="NTF2-like"/>
    <property type="match status" value="1"/>
</dbReference>
<evidence type="ECO:0000256" key="1">
    <source>
        <dbReference type="ARBA" id="ARBA00004173"/>
    </source>
</evidence>
<feature type="transmembrane region" description="Helical" evidence="10">
    <location>
        <begin position="187"/>
        <end position="208"/>
    </location>
</feature>
<dbReference type="SMART" id="SM00978">
    <property type="entry name" value="Tim44"/>
    <property type="match status" value="1"/>
</dbReference>
<reference evidence="12 13" key="1">
    <citation type="journal article" date="2016" name="Sci. Rep.">
        <title>The genome sequence of the outbreeding globe artichoke constructed de novo incorporating a phase-aware low-pass sequencing strategy of F1 progeny.</title>
        <authorList>
            <person name="Scaglione D."/>
            <person name="Reyes-Chin-Wo S."/>
            <person name="Acquadro A."/>
            <person name="Froenicke L."/>
            <person name="Portis E."/>
            <person name="Beitel C."/>
            <person name="Tirone M."/>
            <person name="Mauro R."/>
            <person name="Lo Monaco A."/>
            <person name="Mauromicale G."/>
            <person name="Faccioli P."/>
            <person name="Cattivelli L."/>
            <person name="Rieseberg L."/>
            <person name="Michelmore R."/>
            <person name="Lanteri S."/>
        </authorList>
    </citation>
    <scope>NUCLEOTIDE SEQUENCE [LARGE SCALE GENOMIC DNA]</scope>
    <source>
        <strain evidence="12">2C</strain>
    </source>
</reference>
<keyword evidence="4" id="KW-0496">Mitochondrion</keyword>
<evidence type="ECO:0000313" key="13">
    <source>
        <dbReference type="Proteomes" id="UP000243975"/>
    </source>
</evidence>
<proteinExistence type="inferred from homology"/>
<dbReference type="GO" id="GO:0005840">
    <property type="term" value="C:ribosome"/>
    <property type="evidence" value="ECO:0007669"/>
    <property type="project" value="UniProtKB-KW"/>
</dbReference>
<evidence type="ECO:0000256" key="5">
    <source>
        <dbReference type="ARBA" id="ARBA00023274"/>
    </source>
</evidence>
<evidence type="ECO:0000256" key="4">
    <source>
        <dbReference type="ARBA" id="ARBA00023128"/>
    </source>
</evidence>
<evidence type="ECO:0000256" key="3">
    <source>
        <dbReference type="ARBA" id="ARBA00022980"/>
    </source>
</evidence>
<keyword evidence="10" id="KW-0812">Transmembrane</keyword>
<keyword evidence="2" id="KW-0809">Transit peptide</keyword>
<dbReference type="Proteomes" id="UP000243975">
    <property type="component" value="Unassembled WGS sequence"/>
</dbReference>
<dbReference type="InterPro" id="IPR051975">
    <property type="entry name" value="mtLSU_mL45"/>
</dbReference>
<evidence type="ECO:0000256" key="10">
    <source>
        <dbReference type="SAM" id="Phobius"/>
    </source>
</evidence>
<gene>
    <name evidence="12" type="ORF">Ccrd_005893</name>
</gene>
<dbReference type="Pfam" id="PF04280">
    <property type="entry name" value="Tim44"/>
    <property type="match status" value="1"/>
</dbReference>
<name>A0A103XJU7_CYNCS</name>
<dbReference type="InterPro" id="IPR032710">
    <property type="entry name" value="NTF2-like_dom_sf"/>
</dbReference>
<feature type="transmembrane region" description="Helical" evidence="10">
    <location>
        <begin position="158"/>
        <end position="175"/>
    </location>
</feature>
<feature type="region of interest" description="Disordered" evidence="9">
    <location>
        <begin position="426"/>
        <end position="448"/>
    </location>
</feature>
<keyword evidence="10" id="KW-1133">Transmembrane helix</keyword>
<comment type="similarity">
    <text evidence="6">Belongs to the mitochondrion-specific ribosomal protein mL45 family.</text>
</comment>
<dbReference type="GO" id="GO:1990904">
    <property type="term" value="C:ribonucleoprotein complex"/>
    <property type="evidence" value="ECO:0007669"/>
    <property type="project" value="UniProtKB-KW"/>
</dbReference>
<evidence type="ECO:0000256" key="9">
    <source>
        <dbReference type="SAM" id="MobiDB-lite"/>
    </source>
</evidence>
<dbReference type="PANTHER" id="PTHR28554">
    <property type="entry name" value="39S RIBOSOMAL PROTEIN L45, MITOCHONDRIAL"/>
    <property type="match status" value="1"/>
</dbReference>
<protein>
    <recommendedName>
        <fullName evidence="7">Large ribosomal subunit protein mL45</fullName>
    </recommendedName>
    <alternativeName>
        <fullName evidence="8">39S ribosomal protein L45, mitochondrial</fullName>
    </alternativeName>
</protein>
<keyword evidence="13" id="KW-1185">Reference proteome</keyword>
<organism evidence="12 13">
    <name type="scientific">Cynara cardunculus var. scolymus</name>
    <name type="common">Globe artichoke</name>
    <name type="synonym">Cynara scolymus</name>
    <dbReference type="NCBI Taxonomy" id="59895"/>
    <lineage>
        <taxon>Eukaryota</taxon>
        <taxon>Viridiplantae</taxon>
        <taxon>Streptophyta</taxon>
        <taxon>Embryophyta</taxon>
        <taxon>Tracheophyta</taxon>
        <taxon>Spermatophyta</taxon>
        <taxon>Magnoliopsida</taxon>
        <taxon>eudicotyledons</taxon>
        <taxon>Gunneridae</taxon>
        <taxon>Pentapetalae</taxon>
        <taxon>asterids</taxon>
        <taxon>campanulids</taxon>
        <taxon>Asterales</taxon>
        <taxon>Asteraceae</taxon>
        <taxon>Carduoideae</taxon>
        <taxon>Cardueae</taxon>
        <taxon>Carduinae</taxon>
        <taxon>Cynara</taxon>
    </lineage>
</organism>
<evidence type="ECO:0000256" key="8">
    <source>
        <dbReference type="ARBA" id="ARBA00043031"/>
    </source>
</evidence>
<evidence type="ECO:0000256" key="2">
    <source>
        <dbReference type="ARBA" id="ARBA00022946"/>
    </source>
</evidence>
<sequence>MMAFRGLKNTRNLYQALEIRKTSNLFESLRNCSNVTVEVPEIIRRRNTHCFYKGQNYLPCIHGDNMILRTATVAESSIFFNGSRSLSTQVQAPAQARKMGALKVSMISPGIIYEPYGPREPISFLRRQHVEETVPIIRREKKDDVVHKRWMEKNKRRYLSGGCILLFITLYMTHAVDMDMLQQFISIYYNILNFLEPKFVVVLKNAYAIAKLRKSGYSKQKFYAEAINMYKEVVICIYIIMHLILTFLFQINTLMANGDKTSLRKMVTEPMYSALKSEIKQRESRWNKVYWEMIEPVIKIRTLRARMASETLIGVDRDDLSKVFIQLTLEFLSKQVLVRDIWVFEKSQFQPAAYWRLCGRIPVKPAKAKKQNIFEANLLFLLHLQHEEGIKLEATFYSHVKNNFNLIFKEISSGGSRPRTITVLEDKPDPNGPPLHPFGSTKGENGRDVAAKPKAARKTVSINHNVEYIEDYTSNKKRKRKAMEQWPSMEIEGDELKPLKSILKVGSKQNMNRNGVNEKLNV</sequence>